<evidence type="ECO:0000313" key="3">
    <source>
        <dbReference type="Proteomes" id="UP000315252"/>
    </source>
</evidence>
<comment type="caution">
    <text evidence="2">The sequence shown here is derived from an EMBL/GenBank/DDBJ whole genome shotgun (WGS) entry which is preliminary data.</text>
</comment>
<feature type="region of interest" description="Disordered" evidence="1">
    <location>
        <begin position="1"/>
        <end position="35"/>
    </location>
</feature>
<dbReference type="Proteomes" id="UP000315252">
    <property type="component" value="Unassembled WGS sequence"/>
</dbReference>
<accession>A0A545SXN4</accession>
<dbReference type="RefSeq" id="WP_142899918.1">
    <property type="nucleotide sequence ID" value="NZ_ML660072.1"/>
</dbReference>
<reference evidence="2 3" key="1">
    <citation type="submission" date="2019-06" db="EMBL/GenBank/DDBJ databases">
        <title>Whole genome sequence for Rhodospirillaceae sp. R148.</title>
        <authorList>
            <person name="Wang G."/>
        </authorList>
    </citation>
    <scope>NUCLEOTIDE SEQUENCE [LARGE SCALE GENOMIC DNA]</scope>
    <source>
        <strain evidence="2 3">R148</strain>
    </source>
</reference>
<sequence length="119" mass="12411">MSDQSGAPGQPGAPDRTGVESLLEPLDEVSDDHLPPRFSDALTELRAAIARCHTAGIPEDTTLAALLVETMPRLVEAYGADGAAAMLGELAQEISDADGAPQARKAETHDAKRKAAVHD</sequence>
<dbReference type="EMBL" id="VHSH01000021">
    <property type="protein sequence ID" value="TQV69727.1"/>
    <property type="molecule type" value="Genomic_DNA"/>
</dbReference>
<dbReference type="AlphaFoldDB" id="A0A545SXN4"/>
<keyword evidence="3" id="KW-1185">Reference proteome</keyword>
<name>A0A545SXN4_9PROT</name>
<dbReference type="OrthoDB" id="7364814at2"/>
<feature type="region of interest" description="Disordered" evidence="1">
    <location>
        <begin position="97"/>
        <end position="119"/>
    </location>
</feature>
<protein>
    <submittedName>
        <fullName evidence="2">Uncharacterized protein</fullName>
    </submittedName>
</protein>
<proteinExistence type="predicted"/>
<gene>
    <name evidence="2" type="ORF">FKG95_28740</name>
</gene>
<evidence type="ECO:0000313" key="2">
    <source>
        <dbReference type="EMBL" id="TQV69727.1"/>
    </source>
</evidence>
<organism evidence="2 3">
    <name type="scientific">Denitrobaculum tricleocarpae</name>
    <dbReference type="NCBI Taxonomy" id="2591009"/>
    <lineage>
        <taxon>Bacteria</taxon>
        <taxon>Pseudomonadati</taxon>
        <taxon>Pseudomonadota</taxon>
        <taxon>Alphaproteobacteria</taxon>
        <taxon>Rhodospirillales</taxon>
        <taxon>Rhodospirillaceae</taxon>
        <taxon>Denitrobaculum</taxon>
    </lineage>
</organism>
<evidence type="ECO:0000256" key="1">
    <source>
        <dbReference type="SAM" id="MobiDB-lite"/>
    </source>
</evidence>